<dbReference type="SUPFAM" id="SSF53474">
    <property type="entry name" value="alpha/beta-Hydrolases"/>
    <property type="match status" value="1"/>
</dbReference>
<feature type="region of interest" description="Disordered" evidence="1">
    <location>
        <begin position="181"/>
        <end position="208"/>
    </location>
</feature>
<dbReference type="InterPro" id="IPR012223">
    <property type="entry name" value="TEII"/>
</dbReference>
<gene>
    <name evidence="2" type="primary">mcl27</name>
</gene>
<reference evidence="2" key="1">
    <citation type="journal article" date="2012" name="J. Am. Chem. Soc.">
        <title>Merochlorins A-D, cyclic meroterpenoid antibiotics biosynthesized in divergent pathways with vanadium-dependent chloroperoxidases.</title>
        <authorList>
            <person name="Kaysser L."/>
            <person name="Bernhardt P."/>
            <person name="Nam S.J."/>
            <person name="Loesgen S."/>
            <person name="Ruby J.G."/>
            <person name="Skewes-Cox P."/>
            <person name="Jensen P.R."/>
            <person name="Fenical W."/>
            <person name="Moore B.S."/>
        </authorList>
    </citation>
    <scope>NUCLEOTIDE SEQUENCE</scope>
    <source>
        <strain evidence="2">CNH189</strain>
    </source>
</reference>
<sequence length="240" mass="25385">MADQEPVRLHCFAHSGEDLSVLDDWAAIAGPGVRPPPVPPPGRTRRRTETPTTAYRVLLADVLPQLTAPHPGPYALHGHGPGAMVTLAAARALHEARLPGPALLAVGACPSPRPPLGPPGARRPPDPATPPAGDGRDRGRAALPVSRRRRATGPRLQESVRRPSPVGPLTVQVLVAASRENPPARPATTAGRRHWTTGPVRSRTGPGRHFFVRGGRELPRLLGQACRIARRLVRGPAPVG</sequence>
<accession>M4T4V2</accession>
<dbReference type="InterPro" id="IPR029058">
    <property type="entry name" value="AB_hydrolase_fold"/>
</dbReference>
<evidence type="ECO:0000313" key="2">
    <source>
        <dbReference type="EMBL" id="AGH68912.1"/>
    </source>
</evidence>
<dbReference type="Gene3D" id="3.40.50.1820">
    <property type="entry name" value="alpha/beta hydrolase"/>
    <property type="match status" value="1"/>
</dbReference>
<protein>
    <submittedName>
        <fullName evidence="2">Thioesterase</fullName>
    </submittedName>
</protein>
<feature type="compositionally biased region" description="Pro residues" evidence="1">
    <location>
        <begin position="33"/>
        <end position="42"/>
    </location>
</feature>
<feature type="region of interest" description="Disordered" evidence="1">
    <location>
        <begin position="30"/>
        <end position="50"/>
    </location>
</feature>
<proteinExistence type="predicted"/>
<organism evidence="2">
    <name type="scientific">Streptomyces sp. CNH189</name>
    <dbReference type="NCBI Taxonomy" id="1136432"/>
    <lineage>
        <taxon>Bacteria</taxon>
        <taxon>Bacillati</taxon>
        <taxon>Actinomycetota</taxon>
        <taxon>Actinomycetes</taxon>
        <taxon>Kitasatosporales</taxon>
        <taxon>Streptomycetaceae</taxon>
        <taxon>Streptomyces</taxon>
    </lineage>
</organism>
<feature type="compositionally biased region" description="Pro residues" evidence="1">
    <location>
        <begin position="111"/>
        <end position="130"/>
    </location>
</feature>
<dbReference type="PANTHER" id="PTHR11487">
    <property type="entry name" value="THIOESTERASE"/>
    <property type="match status" value="1"/>
</dbReference>
<dbReference type="GO" id="GO:0008610">
    <property type="term" value="P:lipid biosynthetic process"/>
    <property type="evidence" value="ECO:0007669"/>
    <property type="project" value="TreeGrafter"/>
</dbReference>
<dbReference type="PANTHER" id="PTHR11487:SF0">
    <property type="entry name" value="S-ACYL FATTY ACID SYNTHASE THIOESTERASE, MEDIUM CHAIN"/>
    <property type="match status" value="1"/>
</dbReference>
<dbReference type="AlphaFoldDB" id="M4T4V2"/>
<name>M4T4V2_9ACTN</name>
<evidence type="ECO:0000256" key="1">
    <source>
        <dbReference type="SAM" id="MobiDB-lite"/>
    </source>
</evidence>
<feature type="region of interest" description="Disordered" evidence="1">
    <location>
        <begin position="109"/>
        <end position="165"/>
    </location>
</feature>
<dbReference type="EMBL" id="JX186999">
    <property type="protein sequence ID" value="AGH68912.1"/>
    <property type="molecule type" value="Genomic_DNA"/>
</dbReference>